<evidence type="ECO:0000259" key="1">
    <source>
        <dbReference type="Pfam" id="PF01695"/>
    </source>
</evidence>
<dbReference type="GO" id="GO:0005524">
    <property type="term" value="F:ATP binding"/>
    <property type="evidence" value="ECO:0007669"/>
    <property type="project" value="InterPro"/>
</dbReference>
<dbReference type="PANTHER" id="PTHR30050:SF4">
    <property type="entry name" value="ATP-BINDING PROTEIN RV3427C IN INSERTION SEQUENCE-RELATED"/>
    <property type="match status" value="1"/>
</dbReference>
<reference evidence="2 3" key="1">
    <citation type="submission" date="2015-06" db="EMBL/GenBank/DDBJ databases">
        <title>Genome sequencing project of Bacillus galactosidilyticus PL133.</title>
        <authorList>
            <person name="Gaiero J."/>
            <person name="Nicol R."/>
            <person name="Habash M."/>
        </authorList>
    </citation>
    <scope>NUCLEOTIDE SEQUENCE [LARGE SCALE GENOMIC DNA]</scope>
    <source>
        <strain evidence="2 3">PL133</strain>
    </source>
</reference>
<feature type="domain" description="IstB-like ATP-binding" evidence="1">
    <location>
        <begin position="89"/>
        <end position="258"/>
    </location>
</feature>
<name>A0A0Q9XXC1_9BACI</name>
<dbReference type="EMBL" id="LGPB01000077">
    <property type="protein sequence ID" value="KRG13424.1"/>
    <property type="molecule type" value="Genomic_DNA"/>
</dbReference>
<dbReference type="CDD" id="cd00009">
    <property type="entry name" value="AAA"/>
    <property type="match status" value="1"/>
</dbReference>
<dbReference type="PANTHER" id="PTHR30050">
    <property type="entry name" value="CHROMOSOMAL REPLICATION INITIATOR PROTEIN DNAA"/>
    <property type="match status" value="1"/>
</dbReference>
<evidence type="ECO:0000313" key="3">
    <source>
        <dbReference type="Proteomes" id="UP000053881"/>
    </source>
</evidence>
<protein>
    <submittedName>
        <fullName evidence="2">DnaC replication protein</fullName>
    </submittedName>
</protein>
<dbReference type="SUPFAM" id="SSF52540">
    <property type="entry name" value="P-loop containing nucleoside triphosphate hydrolases"/>
    <property type="match status" value="1"/>
</dbReference>
<sequence>MEFAKKYIASPEQKTIKIFTCEGCKQSVEQKELTIPIGPRKGERVIANYGCKCEDLELAEQALQASFLQKQRKLKLNFDYYSLINESLKRATLENFESINAGLHEAKQKVLSYIDSFDKKQNLLFTGSYGTGKSHLSVSITKKLMEQGYECLFLSLPKLLTKIKQTYNKEGITEAELLQVIQRVDLLVLDDIGAEQRTAWSNSKLFEILDDRAGKSTIYTTNLNSRELKNHVSERNFSRMMERTNVIVMNGSDYRRREFKSDK</sequence>
<dbReference type="Pfam" id="PF01695">
    <property type="entry name" value="IstB_IS21"/>
    <property type="match status" value="1"/>
</dbReference>
<dbReference type="GO" id="GO:0006260">
    <property type="term" value="P:DNA replication"/>
    <property type="evidence" value="ECO:0007669"/>
    <property type="project" value="TreeGrafter"/>
</dbReference>
<accession>A0A0Q9XXC1</accession>
<dbReference type="Proteomes" id="UP000053881">
    <property type="component" value="Unassembled WGS sequence"/>
</dbReference>
<dbReference type="InterPro" id="IPR027417">
    <property type="entry name" value="P-loop_NTPase"/>
</dbReference>
<proteinExistence type="predicted"/>
<evidence type="ECO:0000313" key="2">
    <source>
        <dbReference type="EMBL" id="KRG13424.1"/>
    </source>
</evidence>
<organism evidence="2 3">
    <name type="scientific">Lederbergia galactosidilytica</name>
    <dbReference type="NCBI Taxonomy" id="217031"/>
    <lineage>
        <taxon>Bacteria</taxon>
        <taxon>Bacillati</taxon>
        <taxon>Bacillota</taxon>
        <taxon>Bacilli</taxon>
        <taxon>Bacillales</taxon>
        <taxon>Bacillaceae</taxon>
        <taxon>Lederbergia</taxon>
    </lineage>
</organism>
<gene>
    <name evidence="2" type="ORF">ACA29_08915</name>
</gene>
<dbReference type="InterPro" id="IPR002611">
    <property type="entry name" value="IstB_ATP-bd"/>
</dbReference>
<dbReference type="AlphaFoldDB" id="A0A0Q9XXC1"/>
<dbReference type="PATRIC" id="fig|217031.4.peg.2946"/>
<comment type="caution">
    <text evidence="2">The sequence shown here is derived from an EMBL/GenBank/DDBJ whole genome shotgun (WGS) entry which is preliminary data.</text>
</comment>
<dbReference type="Gene3D" id="3.40.50.300">
    <property type="entry name" value="P-loop containing nucleotide triphosphate hydrolases"/>
    <property type="match status" value="1"/>
</dbReference>